<comment type="caution">
    <text evidence="1">The sequence shown here is derived from an EMBL/GenBank/DDBJ whole genome shotgun (WGS) entry which is preliminary data.</text>
</comment>
<protein>
    <submittedName>
        <fullName evidence="1">Uncharacterized protein</fullName>
    </submittedName>
</protein>
<proteinExistence type="predicted"/>
<gene>
    <name evidence="1" type="ORF">C0Q90_16510</name>
</gene>
<reference evidence="1 2" key="1">
    <citation type="journal article" date="2018" name="Genome Announc.">
        <title>Draft Genome Sequence of Lactobacillus paracasei DUP 13076, Which Exhibits Potent Antipathogenic Effects against Salmonella enterica Serovars Enteritidis, Typhimurium, and Heidelberg.</title>
        <authorList>
            <person name="Muyyarikkandy M.S."/>
            <person name="Alqahtani F.H."/>
            <person name="Mandoiu I."/>
            <person name="Amalaradjou M.A."/>
        </authorList>
    </citation>
    <scope>NUCLEOTIDE SEQUENCE [LARGE SCALE GENOMIC DNA]</scope>
    <source>
        <strain evidence="1 2">DUP 13076</strain>
    </source>
</reference>
<name>A0AB36X6V1_LACPA</name>
<accession>A0AB36X6V1</accession>
<evidence type="ECO:0000313" key="1">
    <source>
        <dbReference type="EMBL" id="PLC44795.1"/>
    </source>
</evidence>
<dbReference type="EMBL" id="PKQJ01000141">
    <property type="protein sequence ID" value="PLC44795.1"/>
    <property type="molecule type" value="Genomic_DNA"/>
</dbReference>
<evidence type="ECO:0000313" key="2">
    <source>
        <dbReference type="Proteomes" id="UP000234512"/>
    </source>
</evidence>
<sequence>MTQLDTIQRTVQQLRDLLNKGELFTALPNMLGKVIESVAVEPATPIKIPRADKTAIVKIRAIQKRNKQTSDHSVTDDGIDFLVAHLAST</sequence>
<dbReference type="Proteomes" id="UP000234512">
    <property type="component" value="Unassembled WGS sequence"/>
</dbReference>
<organism evidence="1 2">
    <name type="scientific">Lacticaseibacillus paracasei</name>
    <name type="common">Lactobacillus paracasei</name>
    <dbReference type="NCBI Taxonomy" id="1597"/>
    <lineage>
        <taxon>Bacteria</taxon>
        <taxon>Bacillati</taxon>
        <taxon>Bacillota</taxon>
        <taxon>Bacilli</taxon>
        <taxon>Lactobacillales</taxon>
        <taxon>Lactobacillaceae</taxon>
        <taxon>Lacticaseibacillus</taxon>
    </lineage>
</organism>
<feature type="non-terminal residue" evidence="1">
    <location>
        <position position="89"/>
    </location>
</feature>
<dbReference type="AlphaFoldDB" id="A0AB36X6V1"/>